<evidence type="ECO:0000313" key="5">
    <source>
        <dbReference type="Proteomes" id="UP001178461"/>
    </source>
</evidence>
<accession>A0AA35L5R9</accession>
<evidence type="ECO:0000256" key="1">
    <source>
        <dbReference type="SAM" id="MobiDB-lite"/>
    </source>
</evidence>
<sequence>MAHRGGRALAAFLLAVTAAGLNVSCASSPGPPTPSSTVPSETTEFNDSAATTSVGTPLSTQKGASTTNSLPWTLSMYDSATTPNTTVEALTANPVSAVTPLSTATAPDSSAATHSSPQPNTGLQTTEDTSAPATSVAVLVTGTTPHSETTPVSSSPTLNGSSTNPFPINATYLSTTQVPSAGTSPAAVSSSKRPTGEATSGETSVAASSLGSTQGVTISSQAAMSSKATPATSPAGSTTFSVGVTIQEVQRALSSGSIAAITITVIAVVLLVFGIAAFLKIRHSSYGRLLDDHDYGSWGNYNNPLYDDS</sequence>
<dbReference type="Pfam" id="PF17061">
    <property type="entry name" value="PARM"/>
    <property type="match status" value="1"/>
</dbReference>
<feature type="region of interest" description="Disordered" evidence="1">
    <location>
        <begin position="143"/>
        <end position="211"/>
    </location>
</feature>
<evidence type="ECO:0000256" key="2">
    <source>
        <dbReference type="SAM" id="Phobius"/>
    </source>
</evidence>
<dbReference type="PANTHER" id="PTHR35453:SF1">
    <property type="entry name" value="PROSTATE ANDROGEN-REGULATED MUCIN-LIKE PROTEIN 1"/>
    <property type="match status" value="1"/>
</dbReference>
<name>A0AA35L5R9_9SAUR</name>
<organism evidence="4 5">
    <name type="scientific">Podarcis lilfordi</name>
    <name type="common">Lilford's wall lizard</name>
    <dbReference type="NCBI Taxonomy" id="74358"/>
    <lineage>
        <taxon>Eukaryota</taxon>
        <taxon>Metazoa</taxon>
        <taxon>Chordata</taxon>
        <taxon>Craniata</taxon>
        <taxon>Vertebrata</taxon>
        <taxon>Euteleostomi</taxon>
        <taxon>Lepidosauria</taxon>
        <taxon>Squamata</taxon>
        <taxon>Bifurcata</taxon>
        <taxon>Unidentata</taxon>
        <taxon>Episquamata</taxon>
        <taxon>Laterata</taxon>
        <taxon>Lacertibaenia</taxon>
        <taxon>Lacertidae</taxon>
        <taxon>Podarcis</taxon>
    </lineage>
</organism>
<keyword evidence="2" id="KW-0812">Transmembrane</keyword>
<dbReference type="GO" id="GO:0005769">
    <property type="term" value="C:early endosome"/>
    <property type="evidence" value="ECO:0007669"/>
    <property type="project" value="TreeGrafter"/>
</dbReference>
<evidence type="ECO:0000256" key="3">
    <source>
        <dbReference type="SAM" id="SignalP"/>
    </source>
</evidence>
<evidence type="ECO:0008006" key="6">
    <source>
        <dbReference type="Google" id="ProtNLM"/>
    </source>
</evidence>
<feature type="compositionally biased region" description="Polar residues" evidence="1">
    <location>
        <begin position="118"/>
        <end position="131"/>
    </location>
</feature>
<feature type="compositionally biased region" description="Low complexity" evidence="1">
    <location>
        <begin position="100"/>
        <end position="117"/>
    </location>
</feature>
<proteinExistence type="predicted"/>
<evidence type="ECO:0000313" key="4">
    <source>
        <dbReference type="EMBL" id="CAI5789723.1"/>
    </source>
</evidence>
<dbReference type="Proteomes" id="UP001178461">
    <property type="component" value="Chromosome 13"/>
</dbReference>
<keyword evidence="3" id="KW-0732">Signal</keyword>
<gene>
    <name evidence="4" type="ORF">PODLI_1B017397</name>
</gene>
<dbReference type="InterPro" id="IPR031431">
    <property type="entry name" value="PARM1"/>
</dbReference>
<dbReference type="GO" id="GO:0005770">
    <property type="term" value="C:late endosome"/>
    <property type="evidence" value="ECO:0007669"/>
    <property type="project" value="TreeGrafter"/>
</dbReference>
<feature type="transmembrane region" description="Helical" evidence="2">
    <location>
        <begin position="258"/>
        <end position="279"/>
    </location>
</feature>
<keyword evidence="5" id="KW-1185">Reference proteome</keyword>
<dbReference type="EMBL" id="OX395138">
    <property type="protein sequence ID" value="CAI5789723.1"/>
    <property type="molecule type" value="Genomic_DNA"/>
</dbReference>
<keyword evidence="2" id="KW-1133">Transmembrane helix</keyword>
<protein>
    <recommendedName>
        <fullName evidence="6">Prostate androgen-regulated mucin-like protein 1</fullName>
    </recommendedName>
</protein>
<dbReference type="PANTHER" id="PTHR35453">
    <property type="entry name" value="PROSTATE ANDROGEN-REGULATED MUCIN-LIKE PROTEIN 1"/>
    <property type="match status" value="1"/>
</dbReference>
<feature type="compositionally biased region" description="Polar residues" evidence="1">
    <location>
        <begin position="45"/>
        <end position="71"/>
    </location>
</feature>
<dbReference type="AlphaFoldDB" id="A0AA35L5R9"/>
<dbReference type="GO" id="GO:0005886">
    <property type="term" value="C:plasma membrane"/>
    <property type="evidence" value="ECO:0007669"/>
    <property type="project" value="TreeGrafter"/>
</dbReference>
<feature type="signal peptide" evidence="3">
    <location>
        <begin position="1"/>
        <end position="26"/>
    </location>
</feature>
<feature type="chain" id="PRO_5041323088" description="Prostate androgen-regulated mucin-like protein 1" evidence="3">
    <location>
        <begin position="27"/>
        <end position="309"/>
    </location>
</feature>
<dbReference type="GO" id="GO:0005794">
    <property type="term" value="C:Golgi apparatus"/>
    <property type="evidence" value="ECO:0007669"/>
    <property type="project" value="TreeGrafter"/>
</dbReference>
<feature type="region of interest" description="Disordered" evidence="1">
    <location>
        <begin position="100"/>
        <end position="131"/>
    </location>
</feature>
<feature type="region of interest" description="Disordered" evidence="1">
    <location>
        <begin position="26"/>
        <end position="71"/>
    </location>
</feature>
<reference evidence="4" key="1">
    <citation type="submission" date="2022-12" db="EMBL/GenBank/DDBJ databases">
        <authorList>
            <person name="Alioto T."/>
            <person name="Alioto T."/>
            <person name="Gomez Garrido J."/>
        </authorList>
    </citation>
    <scope>NUCLEOTIDE SEQUENCE</scope>
</reference>
<keyword evidence="2" id="KW-0472">Membrane</keyword>